<evidence type="ECO:0000256" key="3">
    <source>
        <dbReference type="SAM" id="MobiDB-lite"/>
    </source>
</evidence>
<proteinExistence type="predicted"/>
<accession>F8PD74</accession>
<organism>
    <name type="scientific">Serpula lacrymans var. lacrymans (strain S7.9)</name>
    <name type="common">Dry rot fungus</name>
    <dbReference type="NCBI Taxonomy" id="578457"/>
    <lineage>
        <taxon>Eukaryota</taxon>
        <taxon>Fungi</taxon>
        <taxon>Dikarya</taxon>
        <taxon>Basidiomycota</taxon>
        <taxon>Agaricomycotina</taxon>
        <taxon>Agaricomycetes</taxon>
        <taxon>Agaricomycetidae</taxon>
        <taxon>Boletales</taxon>
        <taxon>Coniophorineae</taxon>
        <taxon>Serpulaceae</taxon>
        <taxon>Serpula</taxon>
    </lineage>
</organism>
<feature type="region of interest" description="Disordered" evidence="3">
    <location>
        <begin position="66"/>
        <end position="140"/>
    </location>
</feature>
<evidence type="ECO:0000259" key="4">
    <source>
        <dbReference type="Pfam" id="PF14304"/>
    </source>
</evidence>
<dbReference type="Pfam" id="PF14327">
    <property type="entry name" value="CSTF2_hinge"/>
    <property type="match status" value="1"/>
</dbReference>
<gene>
    <name evidence="6" type="ORF">SERLADRAFT_443468</name>
</gene>
<sequence length="201" mass="21266">MSSQISQEEQLIELLLHLKKTTPEQARAILSSQPQIAYALIALMVKINAVDVQVLQKTVTTFSAGAQPQPPAQMQPLQPAPAIPPHLSQYRTPTPQAHTPPHAPSHTPAPSLYSNGHGRGPSSNTYSGTGSYPSPSNGYAAPPAGTGMGAGMIPDALAAIPDEQKAMIMRVIAMTPEQIHQLPPTERANIIQLRATLGLPS</sequence>
<keyword evidence="2" id="KW-0539">Nucleus</keyword>
<dbReference type="KEGG" id="sla:SERLADRAFT_443468"/>
<dbReference type="PANTHER" id="PTHR45735:SF2">
    <property type="entry name" value="CLEAVAGE STIMULATION FACTOR SUBUNIT 2"/>
    <property type="match status" value="1"/>
</dbReference>
<evidence type="ECO:0000313" key="6">
    <source>
        <dbReference type="EMBL" id="EGO18923.1"/>
    </source>
</evidence>
<dbReference type="InterPro" id="IPR026896">
    <property type="entry name" value="CSTF_C"/>
</dbReference>
<dbReference type="GeneID" id="18815911"/>
<dbReference type="AlphaFoldDB" id="F8PD74"/>
<feature type="compositionally biased region" description="Polar residues" evidence="3">
    <location>
        <begin position="121"/>
        <end position="137"/>
    </location>
</feature>
<evidence type="ECO:0000256" key="2">
    <source>
        <dbReference type="ARBA" id="ARBA00023242"/>
    </source>
</evidence>
<dbReference type="GO" id="GO:0031124">
    <property type="term" value="P:mRNA 3'-end processing"/>
    <property type="evidence" value="ECO:0007669"/>
    <property type="project" value="InterPro"/>
</dbReference>
<dbReference type="GO" id="GO:0003729">
    <property type="term" value="F:mRNA binding"/>
    <property type="evidence" value="ECO:0007669"/>
    <property type="project" value="TreeGrafter"/>
</dbReference>
<dbReference type="Proteomes" id="UP000008064">
    <property type="component" value="Unassembled WGS sequence"/>
</dbReference>
<reference evidence="6" key="1">
    <citation type="submission" date="2011-04" db="EMBL/GenBank/DDBJ databases">
        <title>Evolution of plant cell wall degrading machinery underlies the functional diversity of forest fungi.</title>
        <authorList>
            <consortium name="US DOE Joint Genome Institute (JGI-PGF)"/>
            <person name="Eastwood D.C."/>
            <person name="Floudas D."/>
            <person name="Binder M."/>
            <person name="Majcherczyk A."/>
            <person name="Schneider P."/>
            <person name="Aerts A."/>
            <person name="Asiegbu F.O."/>
            <person name="Baker S.E."/>
            <person name="Barry K."/>
            <person name="Bendiksby M."/>
            <person name="Blumentritt M."/>
            <person name="Coutinho P.M."/>
            <person name="Cullen D."/>
            <person name="Cullen D."/>
            <person name="Gathman A."/>
            <person name="Goodell B."/>
            <person name="Henrissat B."/>
            <person name="Ihrmark K."/>
            <person name="Kauserud H."/>
            <person name="Kohler A."/>
            <person name="LaButti K."/>
            <person name="Lapidus A."/>
            <person name="Lavin J.L."/>
            <person name="Lee Y.-H."/>
            <person name="Lindquist E."/>
            <person name="Lilly W."/>
            <person name="Lucas S."/>
            <person name="Morin E."/>
            <person name="Murat C."/>
            <person name="Oguiza J.A."/>
            <person name="Park J."/>
            <person name="Pisabarro A.G."/>
            <person name="Riley R."/>
            <person name="Rosling A."/>
            <person name="Salamov A."/>
            <person name="Schmidt O."/>
            <person name="Schmutz J."/>
            <person name="Skrede I."/>
            <person name="Stenlid J."/>
            <person name="Wiebenga A."/>
            <person name="Xie X."/>
            <person name="Kues U."/>
            <person name="Hibbett D.S."/>
            <person name="Hoffmeister D."/>
            <person name="Hogberg N."/>
            <person name="Martin F."/>
            <person name="Grigoriev I.V."/>
            <person name="Watkinson S.C."/>
        </authorList>
    </citation>
    <scope>NUCLEOTIDE SEQUENCE</scope>
    <source>
        <strain evidence="6">S7.9</strain>
    </source>
</reference>
<dbReference type="Pfam" id="PF14304">
    <property type="entry name" value="CSTF_C"/>
    <property type="match status" value="1"/>
</dbReference>
<dbReference type="InterPro" id="IPR025742">
    <property type="entry name" value="CSTF2_hinge"/>
</dbReference>
<name>F8PD74_SERL9</name>
<feature type="domain" description="Cleavage stimulation factor subunit 2 hinge" evidence="5">
    <location>
        <begin position="7"/>
        <end position="58"/>
    </location>
</feature>
<dbReference type="PANTHER" id="PTHR45735">
    <property type="entry name" value="CLEAVAGE STIMULATION FACTOR SUBUNIT 2"/>
    <property type="match status" value="1"/>
</dbReference>
<dbReference type="OrthoDB" id="272703at2759"/>
<feature type="domain" description="Transcription termination and cleavage factor C-terminal" evidence="4">
    <location>
        <begin position="163"/>
        <end position="195"/>
    </location>
</feature>
<comment type="subcellular location">
    <subcellularLocation>
        <location evidence="1">Nucleus</location>
    </subcellularLocation>
</comment>
<evidence type="ECO:0008006" key="7">
    <source>
        <dbReference type="Google" id="ProtNLM"/>
    </source>
</evidence>
<dbReference type="GO" id="GO:0005847">
    <property type="term" value="C:mRNA cleavage and polyadenylation specificity factor complex"/>
    <property type="evidence" value="ECO:0007669"/>
    <property type="project" value="TreeGrafter"/>
</dbReference>
<dbReference type="EMBL" id="GL945445">
    <property type="protein sequence ID" value="EGO18923.1"/>
    <property type="molecule type" value="Genomic_DNA"/>
</dbReference>
<dbReference type="Gene3D" id="1.10.20.70">
    <property type="entry name" value="Transcription termination and cleavage factor, C-terminal domain"/>
    <property type="match status" value="1"/>
</dbReference>
<feature type="compositionally biased region" description="Pro residues" evidence="3">
    <location>
        <begin position="68"/>
        <end position="84"/>
    </location>
</feature>
<dbReference type="RefSeq" id="XP_007324147.1">
    <property type="nucleotide sequence ID" value="XM_007324085.1"/>
</dbReference>
<dbReference type="InterPro" id="IPR038192">
    <property type="entry name" value="CSTF_C_sf"/>
</dbReference>
<protein>
    <recommendedName>
        <fullName evidence="7">Cleavage stimulation factor subunit 2 hinge domain-containing protein</fullName>
    </recommendedName>
</protein>
<evidence type="ECO:0000256" key="1">
    <source>
        <dbReference type="ARBA" id="ARBA00004123"/>
    </source>
</evidence>
<dbReference type="HOGENOM" id="CLU_067140_0_0_1"/>
<evidence type="ECO:0000259" key="5">
    <source>
        <dbReference type="Pfam" id="PF14327"/>
    </source>
</evidence>
<feature type="compositionally biased region" description="Low complexity" evidence="3">
    <location>
        <begin position="92"/>
        <end position="111"/>
    </location>
</feature>